<comment type="similarity">
    <text evidence="2">Belongs to the CPA3 antiporters (TC 2.A.63) subunit C family.</text>
</comment>
<evidence type="ECO:0000256" key="5">
    <source>
        <dbReference type="ARBA" id="ARBA00022989"/>
    </source>
</evidence>
<evidence type="ECO:0000256" key="4">
    <source>
        <dbReference type="ARBA" id="ARBA00022692"/>
    </source>
</evidence>
<feature type="transmembrane region" description="Helical" evidence="7">
    <location>
        <begin position="30"/>
        <end position="52"/>
    </location>
</feature>
<dbReference type="Gene3D" id="1.10.287.3510">
    <property type="match status" value="1"/>
</dbReference>
<keyword evidence="9" id="KW-1185">Reference proteome</keyword>
<evidence type="ECO:0000256" key="6">
    <source>
        <dbReference type="ARBA" id="ARBA00023136"/>
    </source>
</evidence>
<evidence type="ECO:0000313" key="8">
    <source>
        <dbReference type="EMBL" id="ADK82868.1"/>
    </source>
</evidence>
<dbReference type="eggNOG" id="COG1006">
    <property type="taxonomic scope" value="Bacteria"/>
</dbReference>
<evidence type="ECO:0000256" key="2">
    <source>
        <dbReference type="ARBA" id="ARBA00010388"/>
    </source>
</evidence>
<evidence type="ECO:0000313" key="9">
    <source>
        <dbReference type="Proteomes" id="UP000002318"/>
    </source>
</evidence>
<comment type="subcellular location">
    <subcellularLocation>
        <location evidence="1">Cell membrane</location>
        <topology evidence="1">Multi-pass membrane protein</topology>
    </subcellularLocation>
</comment>
<dbReference type="PANTHER" id="PTHR34583:SF2">
    <property type="entry name" value="ANTIPORTER SUBUNIT MNHC2-RELATED"/>
    <property type="match status" value="1"/>
</dbReference>
<accession>E1R813</accession>
<evidence type="ECO:0000256" key="1">
    <source>
        <dbReference type="ARBA" id="ARBA00004651"/>
    </source>
</evidence>
<evidence type="ECO:0000256" key="7">
    <source>
        <dbReference type="SAM" id="Phobius"/>
    </source>
</evidence>
<dbReference type="AlphaFoldDB" id="E1R813"/>
<dbReference type="GO" id="GO:0005886">
    <property type="term" value="C:plasma membrane"/>
    <property type="evidence" value="ECO:0007669"/>
    <property type="project" value="UniProtKB-SubCell"/>
</dbReference>
<keyword evidence="6 7" id="KW-0472">Membrane</keyword>
<dbReference type="InterPro" id="IPR050601">
    <property type="entry name" value="CPA3_antiporter_subunitC"/>
</dbReference>
<feature type="transmembrane region" description="Helical" evidence="7">
    <location>
        <begin position="72"/>
        <end position="94"/>
    </location>
</feature>
<dbReference type="InterPro" id="IPR039428">
    <property type="entry name" value="NUOK/Mnh_C1-like"/>
</dbReference>
<protein>
    <submittedName>
        <fullName evidence="8">NADH-ubiquinone oxidoreductase chain 4L</fullName>
    </submittedName>
</protein>
<dbReference type="KEGG" id="ssm:Spirs_3782"/>
<dbReference type="OrthoDB" id="9799219at2"/>
<sequence length="118" mass="12668">MTELNILLIALLFAVGLWGTLARKNIIKKVIALSVLNSSIVALFIVCASVSGEKAPIIDNSSGGVFVDPIPQALMLTAIVVGFSLTAVALVFVWRLFKAYGTLNIDHIELRTKDDNNA</sequence>
<dbReference type="NCBIfam" id="NF005620">
    <property type="entry name" value="PRK07375.1-5"/>
    <property type="match status" value="1"/>
</dbReference>
<keyword evidence="3" id="KW-1003">Cell membrane</keyword>
<dbReference type="STRING" id="573413.Spirs_3782"/>
<gene>
    <name evidence="8" type="ordered locus">Spirs_3782</name>
</gene>
<dbReference type="RefSeq" id="WP_013256327.1">
    <property type="nucleotide sequence ID" value="NC_014364.1"/>
</dbReference>
<dbReference type="Pfam" id="PF00420">
    <property type="entry name" value="Oxidored_q2"/>
    <property type="match status" value="1"/>
</dbReference>
<dbReference type="EMBL" id="CP002116">
    <property type="protein sequence ID" value="ADK82868.1"/>
    <property type="molecule type" value="Genomic_DNA"/>
</dbReference>
<name>E1R813_SEDSS</name>
<feature type="transmembrane region" description="Helical" evidence="7">
    <location>
        <begin position="6"/>
        <end position="23"/>
    </location>
</feature>
<dbReference type="HOGENOM" id="CLU_082058_2_1_12"/>
<evidence type="ECO:0000256" key="3">
    <source>
        <dbReference type="ARBA" id="ARBA00022475"/>
    </source>
</evidence>
<keyword evidence="4 7" id="KW-0812">Transmembrane</keyword>
<dbReference type="Proteomes" id="UP000002318">
    <property type="component" value="Chromosome"/>
</dbReference>
<organism evidence="8 9">
    <name type="scientific">Sediminispirochaeta smaragdinae (strain DSM 11293 / JCM 15392 / SEBR 4228)</name>
    <name type="common">Spirochaeta smaragdinae</name>
    <dbReference type="NCBI Taxonomy" id="573413"/>
    <lineage>
        <taxon>Bacteria</taxon>
        <taxon>Pseudomonadati</taxon>
        <taxon>Spirochaetota</taxon>
        <taxon>Spirochaetia</taxon>
        <taxon>Spirochaetales</taxon>
        <taxon>Spirochaetaceae</taxon>
        <taxon>Sediminispirochaeta</taxon>
    </lineage>
</organism>
<reference evidence="8 9" key="1">
    <citation type="journal article" date="2010" name="Stand. Genomic Sci.">
        <title>Complete genome sequence of Spirochaeta smaragdinae type strain (SEBR 4228).</title>
        <authorList>
            <person name="Mavromatis K."/>
            <person name="Yasawong M."/>
            <person name="Chertkov O."/>
            <person name="Lapidus A."/>
            <person name="Lucas S."/>
            <person name="Nolan M."/>
            <person name="Del Rio T.G."/>
            <person name="Tice H."/>
            <person name="Cheng J.F."/>
            <person name="Pitluck S."/>
            <person name="Liolios K."/>
            <person name="Ivanova N."/>
            <person name="Tapia R."/>
            <person name="Han C."/>
            <person name="Bruce D."/>
            <person name="Goodwin L."/>
            <person name="Pati A."/>
            <person name="Chen A."/>
            <person name="Palaniappan K."/>
            <person name="Land M."/>
            <person name="Hauser L."/>
            <person name="Chang Y.J."/>
            <person name="Jeffries C.D."/>
            <person name="Detter J.C."/>
            <person name="Rohde M."/>
            <person name="Brambilla E."/>
            <person name="Spring S."/>
            <person name="Goker M."/>
            <person name="Sikorski J."/>
            <person name="Woyke T."/>
            <person name="Bristow J."/>
            <person name="Eisen J.A."/>
            <person name="Markowitz V."/>
            <person name="Hugenholtz P."/>
            <person name="Klenk H.P."/>
            <person name="Kyrpides N.C."/>
        </authorList>
    </citation>
    <scope>NUCLEOTIDE SEQUENCE [LARGE SCALE GENOMIC DNA]</scope>
    <source>
        <strain evidence="9">DSM 11293 / JCM 15392 / SEBR 4228</strain>
    </source>
</reference>
<proteinExistence type="inferred from homology"/>
<dbReference type="PANTHER" id="PTHR34583">
    <property type="entry name" value="ANTIPORTER SUBUNIT MNHC2-RELATED"/>
    <property type="match status" value="1"/>
</dbReference>
<keyword evidence="5 7" id="KW-1133">Transmembrane helix</keyword>